<dbReference type="EMBL" id="MT143697">
    <property type="protein sequence ID" value="QJB00587.1"/>
    <property type="molecule type" value="Genomic_DNA"/>
</dbReference>
<name>A0A6M3LZ34_9ZZZZ</name>
<dbReference type="EMBL" id="MT143889">
    <property type="protein sequence ID" value="QJB04711.1"/>
    <property type="molecule type" value="Genomic_DNA"/>
</dbReference>
<sequence length="69" mass="7783">MSTQAGRLPWRLVSDGTSGTSDVVLEFVPAGTSVEDLPPVTYFDDLVIPKPKRKKTRKPSWIEKQQKRI</sequence>
<proteinExistence type="predicted"/>
<evidence type="ECO:0000313" key="2">
    <source>
        <dbReference type="EMBL" id="QJB04711.1"/>
    </source>
</evidence>
<reference evidence="1" key="1">
    <citation type="submission" date="2020-03" db="EMBL/GenBank/DDBJ databases">
        <title>The deep terrestrial virosphere.</title>
        <authorList>
            <person name="Holmfeldt K."/>
            <person name="Nilsson E."/>
            <person name="Simone D."/>
            <person name="Lopez-Fernandez M."/>
            <person name="Wu X."/>
            <person name="de Brujin I."/>
            <person name="Lundin D."/>
            <person name="Andersson A."/>
            <person name="Bertilsson S."/>
            <person name="Dopson M."/>
        </authorList>
    </citation>
    <scope>NUCLEOTIDE SEQUENCE</scope>
    <source>
        <strain evidence="1">MM171A00331</strain>
        <strain evidence="2">MM171B00210</strain>
    </source>
</reference>
<protein>
    <submittedName>
        <fullName evidence="1">Uncharacterized protein</fullName>
    </submittedName>
</protein>
<dbReference type="AlphaFoldDB" id="A0A6M3LZ34"/>
<evidence type="ECO:0000313" key="1">
    <source>
        <dbReference type="EMBL" id="QJB00587.1"/>
    </source>
</evidence>
<organism evidence="1">
    <name type="scientific">viral metagenome</name>
    <dbReference type="NCBI Taxonomy" id="1070528"/>
    <lineage>
        <taxon>unclassified sequences</taxon>
        <taxon>metagenomes</taxon>
        <taxon>organismal metagenomes</taxon>
    </lineage>
</organism>
<gene>
    <name evidence="1" type="ORF">MM171A00331_0004</name>
    <name evidence="2" type="ORF">MM171B00210_0022</name>
</gene>
<accession>A0A6M3LZ34</accession>